<reference evidence="2 3" key="1">
    <citation type="submission" date="2014-02" db="EMBL/GenBank/DDBJ databases">
        <title>The small core and large imbalanced accessory genome model reveals a collaborative survival strategy of Sorangium cellulosum strains in nature.</title>
        <authorList>
            <person name="Han K."/>
            <person name="Peng R."/>
            <person name="Blom J."/>
            <person name="Li Y.-Z."/>
        </authorList>
    </citation>
    <scope>NUCLEOTIDE SEQUENCE [LARGE SCALE GENOMIC DNA]</scope>
    <source>
        <strain evidence="2 3">So0157-25</strain>
    </source>
</reference>
<name>A0A150P7N3_SORCE</name>
<comment type="caution">
    <text evidence="2">The sequence shown here is derived from an EMBL/GenBank/DDBJ whole genome shotgun (WGS) entry which is preliminary data.</text>
</comment>
<accession>A0A150P7N3</accession>
<dbReference type="AlphaFoldDB" id="A0A150P7N3"/>
<dbReference type="EMBL" id="JELY01002751">
    <property type="protein sequence ID" value="KYF51673.1"/>
    <property type="molecule type" value="Genomic_DNA"/>
</dbReference>
<organism evidence="2 3">
    <name type="scientific">Sorangium cellulosum</name>
    <name type="common">Polyangium cellulosum</name>
    <dbReference type="NCBI Taxonomy" id="56"/>
    <lineage>
        <taxon>Bacteria</taxon>
        <taxon>Pseudomonadati</taxon>
        <taxon>Myxococcota</taxon>
        <taxon>Polyangia</taxon>
        <taxon>Polyangiales</taxon>
        <taxon>Polyangiaceae</taxon>
        <taxon>Sorangium</taxon>
    </lineage>
</organism>
<evidence type="ECO:0000313" key="2">
    <source>
        <dbReference type="EMBL" id="KYF51673.1"/>
    </source>
</evidence>
<feature type="region of interest" description="Disordered" evidence="1">
    <location>
        <begin position="24"/>
        <end position="64"/>
    </location>
</feature>
<proteinExistence type="predicted"/>
<gene>
    <name evidence="2" type="ORF">BE08_30880</name>
</gene>
<evidence type="ECO:0000313" key="3">
    <source>
        <dbReference type="Proteomes" id="UP000075420"/>
    </source>
</evidence>
<protein>
    <submittedName>
        <fullName evidence="2">Uncharacterized protein</fullName>
    </submittedName>
</protein>
<dbReference type="Proteomes" id="UP000075420">
    <property type="component" value="Unassembled WGS sequence"/>
</dbReference>
<sequence>MQALAHERSPLHDGSAMHAFMSAAHRANRHVSQADSGARDGHCTLQRSDAQPPSRKRSEMPSSWTVKHVCSQILSPASQIRRQLARAAHSGFSWHAQ</sequence>
<evidence type="ECO:0000256" key="1">
    <source>
        <dbReference type="SAM" id="MobiDB-lite"/>
    </source>
</evidence>